<dbReference type="Gene3D" id="1.10.510.10">
    <property type="entry name" value="Transferase(Phosphotransferase) domain 1"/>
    <property type="match status" value="1"/>
</dbReference>
<dbReference type="InterPro" id="IPR011009">
    <property type="entry name" value="Kinase-like_dom_sf"/>
</dbReference>
<dbReference type="GO" id="GO:0004674">
    <property type="term" value="F:protein serine/threonine kinase activity"/>
    <property type="evidence" value="ECO:0007669"/>
    <property type="project" value="UniProtKB-KW"/>
</dbReference>
<dbReference type="PROSITE" id="PS00108">
    <property type="entry name" value="PROTEIN_KINASE_ST"/>
    <property type="match status" value="1"/>
</dbReference>
<dbReference type="PROSITE" id="PS50011">
    <property type="entry name" value="PROTEIN_KINASE_DOM"/>
    <property type="match status" value="1"/>
</dbReference>
<organism evidence="10">
    <name type="scientific">Schlesneria paludicola</name>
    <dbReference type="NCBI Taxonomy" id="360056"/>
    <lineage>
        <taxon>Bacteria</taxon>
        <taxon>Pseudomonadati</taxon>
        <taxon>Planctomycetota</taxon>
        <taxon>Planctomycetia</taxon>
        <taxon>Planctomycetales</taxon>
        <taxon>Planctomycetaceae</taxon>
        <taxon>Schlesneria</taxon>
    </lineage>
</organism>
<keyword evidence="8" id="KW-0472">Membrane</keyword>
<dbReference type="InterPro" id="IPR008271">
    <property type="entry name" value="Ser/Thr_kinase_AS"/>
</dbReference>
<accession>A0A7C4QR83</accession>
<feature type="transmembrane region" description="Helical" evidence="8">
    <location>
        <begin position="324"/>
        <end position="343"/>
    </location>
</feature>
<dbReference type="CDD" id="cd14014">
    <property type="entry name" value="STKc_PknB_like"/>
    <property type="match status" value="1"/>
</dbReference>
<keyword evidence="2 10" id="KW-0723">Serine/threonine-protein kinase</keyword>
<feature type="binding site" evidence="7">
    <location>
        <position position="50"/>
    </location>
    <ligand>
        <name>ATP</name>
        <dbReference type="ChEBI" id="CHEBI:30616"/>
    </ligand>
</feature>
<evidence type="ECO:0000256" key="1">
    <source>
        <dbReference type="ARBA" id="ARBA00012513"/>
    </source>
</evidence>
<dbReference type="GO" id="GO:0005524">
    <property type="term" value="F:ATP binding"/>
    <property type="evidence" value="ECO:0007669"/>
    <property type="project" value="UniProtKB-UniRule"/>
</dbReference>
<evidence type="ECO:0000259" key="9">
    <source>
        <dbReference type="PROSITE" id="PS50011"/>
    </source>
</evidence>
<dbReference type="InterPro" id="IPR000719">
    <property type="entry name" value="Prot_kinase_dom"/>
</dbReference>
<dbReference type="Pfam" id="PF00069">
    <property type="entry name" value="Pkinase"/>
    <property type="match status" value="1"/>
</dbReference>
<evidence type="ECO:0000256" key="5">
    <source>
        <dbReference type="ARBA" id="ARBA00022777"/>
    </source>
</evidence>
<protein>
    <recommendedName>
        <fullName evidence="1">non-specific serine/threonine protein kinase</fullName>
        <ecNumber evidence="1">2.7.11.1</ecNumber>
    </recommendedName>
</protein>
<feature type="transmembrane region" description="Helical" evidence="8">
    <location>
        <begin position="459"/>
        <end position="480"/>
    </location>
</feature>
<keyword evidence="4 7" id="KW-0547">Nucleotide-binding</keyword>
<dbReference type="PROSITE" id="PS00107">
    <property type="entry name" value="PROTEIN_KINASE_ATP"/>
    <property type="match status" value="1"/>
</dbReference>
<dbReference type="InterPro" id="IPR017441">
    <property type="entry name" value="Protein_kinase_ATP_BS"/>
</dbReference>
<dbReference type="SUPFAM" id="SSF56112">
    <property type="entry name" value="Protein kinase-like (PK-like)"/>
    <property type="match status" value="1"/>
</dbReference>
<dbReference type="PANTHER" id="PTHR43289">
    <property type="entry name" value="MITOGEN-ACTIVATED PROTEIN KINASE KINASE KINASE 20-RELATED"/>
    <property type="match status" value="1"/>
</dbReference>
<dbReference type="EMBL" id="DSVQ01000012">
    <property type="protein sequence ID" value="HGT39428.1"/>
    <property type="molecule type" value="Genomic_DNA"/>
</dbReference>
<keyword evidence="8" id="KW-0812">Transmembrane</keyword>
<feature type="domain" description="Protein kinase" evidence="9">
    <location>
        <begin position="21"/>
        <end position="282"/>
    </location>
</feature>
<proteinExistence type="predicted"/>
<keyword evidence="5 10" id="KW-0418">Kinase</keyword>
<evidence type="ECO:0000256" key="2">
    <source>
        <dbReference type="ARBA" id="ARBA00022527"/>
    </source>
</evidence>
<evidence type="ECO:0000256" key="4">
    <source>
        <dbReference type="ARBA" id="ARBA00022741"/>
    </source>
</evidence>
<reference evidence="10" key="1">
    <citation type="journal article" date="2020" name="mSystems">
        <title>Genome- and Community-Level Interaction Insights into Carbon Utilization and Element Cycling Functions of Hydrothermarchaeota in Hydrothermal Sediment.</title>
        <authorList>
            <person name="Zhou Z."/>
            <person name="Liu Y."/>
            <person name="Xu W."/>
            <person name="Pan J."/>
            <person name="Luo Z.H."/>
            <person name="Li M."/>
        </authorList>
    </citation>
    <scope>NUCLEOTIDE SEQUENCE [LARGE SCALE GENOMIC DNA]</scope>
    <source>
        <strain evidence="10">SpSt-508</strain>
    </source>
</reference>
<dbReference type="FunFam" id="1.10.510.10:FF:000021">
    <property type="entry name" value="Serine/threonine protein kinase"/>
    <property type="match status" value="1"/>
</dbReference>
<name>A0A7C4QR83_9PLAN</name>
<gene>
    <name evidence="10" type="ORF">ENS64_09240</name>
</gene>
<evidence type="ECO:0000256" key="7">
    <source>
        <dbReference type="PROSITE-ProRule" id="PRU10141"/>
    </source>
</evidence>
<evidence type="ECO:0000256" key="8">
    <source>
        <dbReference type="SAM" id="Phobius"/>
    </source>
</evidence>
<dbReference type="PANTHER" id="PTHR43289:SF6">
    <property type="entry name" value="SERINE_THREONINE-PROTEIN KINASE NEKL-3"/>
    <property type="match status" value="1"/>
</dbReference>
<evidence type="ECO:0000256" key="6">
    <source>
        <dbReference type="ARBA" id="ARBA00022840"/>
    </source>
</evidence>
<sequence>MAQSPSGASGPATTSRWIWPFELLEKIGEGGMGVVYRARYVGNNRIVAVKLLPEDLSADPVVAARFDRELEILKQLRHPNIVHCFGGVCESRQRFYAMELVEGGTLADLLREKQRFSWDYVVEYGLQMCDALHYAHERGVVHRDVKPANFLLGKAHQLKLSDFGLATMASATKITRAGKTAGTFLYMAPEQIRGQPPVSAQTDLYALGCVFFELLTGRPPFQGDSPAVILRKHLKETPPRVAALVPNCPAALDQLIADLLQKNPVDRPESAAAVATRLRSILRPSIVHVDPLAQTPTHPVPAVAATASESEFEAEVPARPIRSLLPWLVAVVIFACLAAGGWWRAARLSQEVAQLERAWVETAASGPLPVRVAALQKLAQLDSLGADSAAAVCALLDDPDPAIRLAVLRFLQRRPQYGEGKVALLTRIQQRDANDEVRSAAAAAVIAIRDNPDSATAAAWWWAAAGCCLLTTGAIGWWWLRQHRQGLTLDRIFSAR</sequence>
<keyword evidence="8" id="KW-1133">Transmembrane helix</keyword>
<dbReference type="Pfam" id="PF13646">
    <property type="entry name" value="HEAT_2"/>
    <property type="match status" value="1"/>
</dbReference>
<keyword evidence="6 7" id="KW-0067">ATP-binding</keyword>
<dbReference type="SUPFAM" id="SSF48371">
    <property type="entry name" value="ARM repeat"/>
    <property type="match status" value="1"/>
</dbReference>
<dbReference type="InterPro" id="IPR016024">
    <property type="entry name" value="ARM-type_fold"/>
</dbReference>
<comment type="caution">
    <text evidence="10">The sequence shown here is derived from an EMBL/GenBank/DDBJ whole genome shotgun (WGS) entry which is preliminary data.</text>
</comment>
<dbReference type="AlphaFoldDB" id="A0A7C4QR83"/>
<evidence type="ECO:0000313" key="10">
    <source>
        <dbReference type="EMBL" id="HGT39428.1"/>
    </source>
</evidence>
<dbReference type="SMART" id="SM00220">
    <property type="entry name" value="S_TKc"/>
    <property type="match status" value="1"/>
</dbReference>
<evidence type="ECO:0000256" key="3">
    <source>
        <dbReference type="ARBA" id="ARBA00022679"/>
    </source>
</evidence>
<keyword evidence="3" id="KW-0808">Transferase</keyword>
<dbReference type="EC" id="2.7.11.1" evidence="1"/>